<keyword evidence="1" id="KW-0808">Transferase</keyword>
<reference evidence="1 2" key="1">
    <citation type="journal article" date="2023" name="Science">
        <title>Complex scaffold remodeling in plant triterpene biosynthesis.</title>
        <authorList>
            <person name="De La Pena R."/>
            <person name="Hodgson H."/>
            <person name="Liu J.C."/>
            <person name="Stephenson M.J."/>
            <person name="Martin A.C."/>
            <person name="Owen C."/>
            <person name="Harkess A."/>
            <person name="Leebens-Mack J."/>
            <person name="Jimenez L.E."/>
            <person name="Osbourn A."/>
            <person name="Sattely E.S."/>
        </authorList>
    </citation>
    <scope>NUCLEOTIDE SEQUENCE [LARGE SCALE GENOMIC DNA]</scope>
    <source>
        <strain evidence="2">cv. JPN11</strain>
        <tissue evidence="1">Leaf</tissue>
    </source>
</reference>
<name>A0ACC1YQ82_MELAZ</name>
<evidence type="ECO:0000313" key="2">
    <source>
        <dbReference type="Proteomes" id="UP001164539"/>
    </source>
</evidence>
<sequence>MSPSRSLHGIPIFWCINITVFRANETDRIALLTIKSPIHDQPGFTISWNTSVNICNGRGVTCGKRHQRVTGLDLRNQNIRGFLSPYNCSNLIHFNASGNNLVGEILVEIGNLLKLVELLVAGNHLTRQLPASVGSLWALQVLHIATNNLGGTIPDTLGQLRSLKFLSIRQNQFSGMIPPPLCNISSPKTFAIASNRFHGSLPLDMGYTLPNLDQLITSRDNFTGSLPDSLSNATNLVMFDAALNHLGGKVSIDFSGNKNLHFLNVGANNLGNGTADDLEFVNSLVNCSKLQLLGLYRNRFGGMLPYSLANFSTTITGIAMQDIQISGTIPPGIRNLVKLSGLSLQLNRLTGTIRHVLDELKDLQELYLQANNLEGTVLTSLGNLTLLNELSGSQQLGRQYTFVPWQLSELDSVQRLRKQAEW</sequence>
<protein>
    <submittedName>
        <fullName evidence="1">Leucine-rich repeat protein kinase family protein</fullName>
    </submittedName>
</protein>
<accession>A0ACC1YQ82</accession>
<keyword evidence="2" id="KW-1185">Reference proteome</keyword>
<gene>
    <name evidence="1" type="ORF">OWV82_004451</name>
</gene>
<dbReference type="Proteomes" id="UP001164539">
    <property type="component" value="Chromosome 2"/>
</dbReference>
<proteinExistence type="predicted"/>
<organism evidence="1 2">
    <name type="scientific">Melia azedarach</name>
    <name type="common">Chinaberry tree</name>
    <dbReference type="NCBI Taxonomy" id="155640"/>
    <lineage>
        <taxon>Eukaryota</taxon>
        <taxon>Viridiplantae</taxon>
        <taxon>Streptophyta</taxon>
        <taxon>Embryophyta</taxon>
        <taxon>Tracheophyta</taxon>
        <taxon>Spermatophyta</taxon>
        <taxon>Magnoliopsida</taxon>
        <taxon>eudicotyledons</taxon>
        <taxon>Gunneridae</taxon>
        <taxon>Pentapetalae</taxon>
        <taxon>rosids</taxon>
        <taxon>malvids</taxon>
        <taxon>Sapindales</taxon>
        <taxon>Meliaceae</taxon>
        <taxon>Melia</taxon>
    </lineage>
</organism>
<comment type="caution">
    <text evidence="1">The sequence shown here is derived from an EMBL/GenBank/DDBJ whole genome shotgun (WGS) entry which is preliminary data.</text>
</comment>
<dbReference type="EMBL" id="CM051395">
    <property type="protein sequence ID" value="KAJ4725606.1"/>
    <property type="molecule type" value="Genomic_DNA"/>
</dbReference>
<keyword evidence="1" id="KW-0418">Kinase</keyword>
<evidence type="ECO:0000313" key="1">
    <source>
        <dbReference type="EMBL" id="KAJ4725606.1"/>
    </source>
</evidence>